<dbReference type="EMBL" id="CP026928">
    <property type="protein sequence ID" value="AVH45649.1"/>
    <property type="molecule type" value="Genomic_DNA"/>
</dbReference>
<evidence type="ECO:0008006" key="3">
    <source>
        <dbReference type="Google" id="ProtNLM"/>
    </source>
</evidence>
<dbReference type="SUPFAM" id="SSF103642">
    <property type="entry name" value="Sec-C motif"/>
    <property type="match status" value="1"/>
</dbReference>
<dbReference type="Proteomes" id="UP000237717">
    <property type="component" value="Plasmid pAt1D1609b"/>
</dbReference>
<proteinExistence type="predicted"/>
<name>A0A2L2LMU2_AGRTU</name>
<evidence type="ECO:0000313" key="2">
    <source>
        <dbReference type="Proteomes" id="UP000237717"/>
    </source>
</evidence>
<dbReference type="RefSeq" id="WP_158662986.1">
    <property type="nucleotide sequence ID" value="NZ_CP026928.1"/>
</dbReference>
<protein>
    <recommendedName>
        <fullName evidence="3">SEC-C domain-containing protein</fullName>
    </recommendedName>
</protein>
<gene>
    <name evidence="1" type="ORF">At1D1609_56160</name>
</gene>
<accession>A0A2L2LMU2</accession>
<dbReference type="Pfam" id="PF02810">
    <property type="entry name" value="SEC-C"/>
    <property type="match status" value="1"/>
</dbReference>
<reference evidence="1 2" key="1">
    <citation type="submission" date="2018-02" db="EMBL/GenBank/DDBJ databases">
        <title>Complete genome sequence of Agrobacterium tumefaciens 1D1609.</title>
        <authorList>
            <person name="Cho S.-T."/>
            <person name="Haryono M."/>
            <person name="Chang H.-H."/>
            <person name="Santos M.N."/>
            <person name="Lai E.-M."/>
            <person name="Kuo C.-H."/>
        </authorList>
    </citation>
    <scope>NUCLEOTIDE SEQUENCE [LARGE SCALE GENOMIC DNA]</scope>
    <source>
        <strain evidence="1 2">1D1609</strain>
        <plasmid evidence="2">Plasmid pat1d1609b</plasmid>
    </source>
</reference>
<dbReference type="AlphaFoldDB" id="A0A2L2LMU2"/>
<geneLocation type="plasmid" evidence="2">
    <name>pat1d1609b</name>
</geneLocation>
<sequence>MATTFDEDAPCPCRSGRLYRQCHGHYLKHLDILSGAIRPLEEVMRNVSFDELLSTSVKRIHGYGRPIESWSRGEVRFVRVKNTELSSQNWRTFLDFLLGYVIHCFGKDWWSAELAKSLSDRHPVVVQSEQIRETVNKGELNAQGLVNLSPTGPMLSLIGLAYDLYLCAHNEEIPTELMRRLKDPGQYEGALYEAFVISLFARAGFEIEFENENDVSQTHCEFTATNRGTGLKFSVEAKAVTSRSTKAGGSLSHPPIRGKLHDALKKKAEYPRVVFIEVNRSIKEGGPPAWLESFYNQITEAEKTLTIDKRPAPPAYVFVTNRPLLIEGVGPDGEHFEAASTGFKLNDFPPERAPDMLRLHRARMRHIEIYQLLQAINSLSAIPTSFSSDPFIMLFEGLERDKTQGQRAKHPLELFDFVFSTYVGSTRENLLEWLSDHYPLSTLEPLSQLELAEIYSAGMAGSMWREFESGSGRRNSR</sequence>
<keyword evidence="1" id="KW-0614">Plasmid</keyword>
<organism evidence="1 2">
    <name type="scientific">Agrobacterium tumefaciens</name>
    <dbReference type="NCBI Taxonomy" id="358"/>
    <lineage>
        <taxon>Bacteria</taxon>
        <taxon>Pseudomonadati</taxon>
        <taxon>Pseudomonadota</taxon>
        <taxon>Alphaproteobacteria</taxon>
        <taxon>Hyphomicrobiales</taxon>
        <taxon>Rhizobiaceae</taxon>
        <taxon>Rhizobium/Agrobacterium group</taxon>
        <taxon>Agrobacterium</taxon>
        <taxon>Agrobacterium tumefaciens complex</taxon>
    </lineage>
</organism>
<evidence type="ECO:0000313" key="1">
    <source>
        <dbReference type="EMBL" id="AVH45649.1"/>
    </source>
</evidence>
<dbReference type="InterPro" id="IPR004027">
    <property type="entry name" value="SEC_C_motif"/>
</dbReference>